<keyword evidence="4 6" id="KW-1133">Transmembrane helix</keyword>
<comment type="caution">
    <text evidence="7">The sequence shown here is derived from an EMBL/GenBank/DDBJ whole genome shotgun (WGS) entry which is preliminary data.</text>
</comment>
<comment type="similarity">
    <text evidence="2">Belongs to the purine-cytosine permease (2.A.39) family.</text>
</comment>
<protein>
    <submittedName>
        <fullName evidence="7">Permease for cytosine/purines, uracil, thiamine, allantoin-domain-containing protein</fullName>
    </submittedName>
</protein>
<keyword evidence="5 6" id="KW-0472">Membrane</keyword>
<feature type="transmembrane region" description="Helical" evidence="6">
    <location>
        <begin position="348"/>
        <end position="368"/>
    </location>
</feature>
<dbReference type="EMBL" id="RCNU01000007">
    <property type="protein sequence ID" value="RWQ94479.1"/>
    <property type="molecule type" value="Genomic_DNA"/>
</dbReference>
<feature type="transmembrane region" description="Helical" evidence="6">
    <location>
        <begin position="413"/>
        <end position="437"/>
    </location>
</feature>
<proteinExistence type="inferred from homology"/>
<dbReference type="PANTHER" id="PTHR30618:SF0">
    <property type="entry name" value="PURINE-URACIL PERMEASE NCS1"/>
    <property type="match status" value="1"/>
</dbReference>
<dbReference type="Pfam" id="PF02133">
    <property type="entry name" value="Transp_cyt_pur"/>
    <property type="match status" value="1"/>
</dbReference>
<reference evidence="7 8" key="1">
    <citation type="journal article" date="2018" name="Front. Microbiol.">
        <title>Genomic and genetic insights into a cosmopolitan fungus, Paecilomyces variotii (Eurotiales).</title>
        <authorList>
            <person name="Urquhart A.S."/>
            <person name="Mondo S.J."/>
            <person name="Makela M.R."/>
            <person name="Hane J.K."/>
            <person name="Wiebenga A."/>
            <person name="He G."/>
            <person name="Mihaltcheva S."/>
            <person name="Pangilinan J."/>
            <person name="Lipzen A."/>
            <person name="Barry K."/>
            <person name="de Vries R.P."/>
            <person name="Grigoriev I.V."/>
            <person name="Idnurm A."/>
        </authorList>
    </citation>
    <scope>NUCLEOTIDE SEQUENCE [LARGE SCALE GENOMIC DNA]</scope>
    <source>
        <strain evidence="7 8">CBS 101075</strain>
    </source>
</reference>
<dbReference type="InterPro" id="IPR045225">
    <property type="entry name" value="Uracil/uridine/allantoin_perm"/>
</dbReference>
<comment type="subcellular location">
    <subcellularLocation>
        <location evidence="1">Membrane</location>
        <topology evidence="1">Multi-pass membrane protein</topology>
    </subcellularLocation>
</comment>
<dbReference type="AlphaFoldDB" id="A0A443HRS7"/>
<evidence type="ECO:0000256" key="4">
    <source>
        <dbReference type="ARBA" id="ARBA00022989"/>
    </source>
</evidence>
<dbReference type="GO" id="GO:0005886">
    <property type="term" value="C:plasma membrane"/>
    <property type="evidence" value="ECO:0007669"/>
    <property type="project" value="TreeGrafter"/>
</dbReference>
<feature type="transmembrane region" description="Helical" evidence="6">
    <location>
        <begin position="380"/>
        <end position="401"/>
    </location>
</feature>
<evidence type="ECO:0000256" key="5">
    <source>
        <dbReference type="ARBA" id="ARBA00023136"/>
    </source>
</evidence>
<feature type="transmembrane region" description="Helical" evidence="6">
    <location>
        <begin position="216"/>
        <end position="238"/>
    </location>
</feature>
<feature type="transmembrane region" description="Helical" evidence="6">
    <location>
        <begin position="500"/>
        <end position="517"/>
    </location>
</feature>
<gene>
    <name evidence="7" type="ORF">C8Q69DRAFT_403702</name>
</gene>
<dbReference type="GO" id="GO:0015205">
    <property type="term" value="F:nucleobase transmembrane transporter activity"/>
    <property type="evidence" value="ECO:0007669"/>
    <property type="project" value="TreeGrafter"/>
</dbReference>
<evidence type="ECO:0000256" key="2">
    <source>
        <dbReference type="ARBA" id="ARBA00008974"/>
    </source>
</evidence>
<evidence type="ECO:0000256" key="1">
    <source>
        <dbReference type="ARBA" id="ARBA00004141"/>
    </source>
</evidence>
<feature type="transmembrane region" description="Helical" evidence="6">
    <location>
        <begin position="64"/>
        <end position="86"/>
    </location>
</feature>
<evidence type="ECO:0000256" key="3">
    <source>
        <dbReference type="ARBA" id="ARBA00022692"/>
    </source>
</evidence>
<dbReference type="PANTHER" id="PTHR30618">
    <property type="entry name" value="NCS1 FAMILY PURINE/PYRIMIDINE TRANSPORTER"/>
    <property type="match status" value="1"/>
</dbReference>
<dbReference type="GeneID" id="39597287"/>
<feature type="transmembrane region" description="Helical" evidence="6">
    <location>
        <begin position="132"/>
        <end position="154"/>
    </location>
</feature>
<evidence type="ECO:0000256" key="6">
    <source>
        <dbReference type="SAM" id="Phobius"/>
    </source>
</evidence>
<dbReference type="InterPro" id="IPR001248">
    <property type="entry name" value="Pur-cyt_permease"/>
</dbReference>
<accession>A0A443HRS7</accession>
<feature type="transmembrane region" description="Helical" evidence="6">
    <location>
        <begin position="458"/>
        <end position="480"/>
    </location>
</feature>
<dbReference type="Proteomes" id="UP000283841">
    <property type="component" value="Unassembled WGS sequence"/>
</dbReference>
<feature type="transmembrane region" description="Helical" evidence="6">
    <location>
        <begin position="193"/>
        <end position="209"/>
    </location>
</feature>
<dbReference type="RefSeq" id="XP_028484124.1">
    <property type="nucleotide sequence ID" value="XM_028628010.1"/>
</dbReference>
<name>A0A443HRS7_BYSSP</name>
<keyword evidence="3 6" id="KW-0812">Transmembrane</keyword>
<sequence length="563" mass="63040">MRSKLSTLKDGVQEKARAFKYTVSSKEAFVAWLQNSDSGHDSNERAWTNKDLEPTPPEKRNWNWFNYVTFFFGLGFGNWTLGSSMVGIGLNWWQSIVVIFVATTISATATWFNSKAATTYHIGYPVIARFAFGMWGSYYVVGARAILAIIWYGVQLYTGSSYLVNILHAIFGHHFTDIPNGIASSMGFTTQQMLAFFLFWLIHIPFIFLRPHQLRGFFAFKAAIAVPAMFGLFIYCMAATKGNLGPLYGGTAPSGSKLGWFFMWCINSGMGNTATLITNQPDIARWAKTSRSPFVGVIFANIVAVTLSATMGILATAAINNKWGTDLWNPWDLMTEIMNRHWRSDVRFAIFLCAFSWVVSMLATNVAANMIPFGSDASMLWPKYLTIVRGQVVVHVLAYAICPWKIMFSANTFLTFLSGYGIFMAPVCAIMVCEYFMISRGNIFVPSLYNGTKSNENYWYTGGWNLRAYIAYVVAIALPFPGFVGTLGANVSESASNLGHLGWCLSFTLGFTVYWAINQVWPHENVKNTRHLAREQLAKESFIEGIEQEEETKEARISLSAKV</sequence>
<evidence type="ECO:0000313" key="7">
    <source>
        <dbReference type="EMBL" id="RWQ94479.1"/>
    </source>
</evidence>
<organism evidence="7 8">
    <name type="scientific">Byssochlamys spectabilis</name>
    <name type="common">Paecilomyces variotii</name>
    <dbReference type="NCBI Taxonomy" id="264951"/>
    <lineage>
        <taxon>Eukaryota</taxon>
        <taxon>Fungi</taxon>
        <taxon>Dikarya</taxon>
        <taxon>Ascomycota</taxon>
        <taxon>Pezizomycotina</taxon>
        <taxon>Eurotiomycetes</taxon>
        <taxon>Eurotiomycetidae</taxon>
        <taxon>Eurotiales</taxon>
        <taxon>Thermoascaceae</taxon>
        <taxon>Paecilomyces</taxon>
    </lineage>
</organism>
<dbReference type="Gene3D" id="1.10.4160.10">
    <property type="entry name" value="Hydantoin permease"/>
    <property type="match status" value="1"/>
</dbReference>
<feature type="transmembrane region" description="Helical" evidence="6">
    <location>
        <begin position="92"/>
        <end position="112"/>
    </location>
</feature>
<dbReference type="VEuPathDB" id="FungiDB:C8Q69DRAFT_403702"/>
<evidence type="ECO:0000313" key="8">
    <source>
        <dbReference type="Proteomes" id="UP000283841"/>
    </source>
</evidence>
<feature type="transmembrane region" description="Helical" evidence="6">
    <location>
        <begin position="298"/>
        <end position="319"/>
    </location>
</feature>
<keyword evidence="8" id="KW-1185">Reference proteome</keyword>